<evidence type="ECO:0000313" key="1">
    <source>
        <dbReference type="EMBL" id="CAI9714984.1"/>
    </source>
</evidence>
<proteinExistence type="predicted"/>
<organism evidence="1 2">
    <name type="scientific">Octopus vulgaris</name>
    <name type="common">Common octopus</name>
    <dbReference type="NCBI Taxonomy" id="6645"/>
    <lineage>
        <taxon>Eukaryota</taxon>
        <taxon>Metazoa</taxon>
        <taxon>Spiralia</taxon>
        <taxon>Lophotrochozoa</taxon>
        <taxon>Mollusca</taxon>
        <taxon>Cephalopoda</taxon>
        <taxon>Coleoidea</taxon>
        <taxon>Octopodiformes</taxon>
        <taxon>Octopoda</taxon>
        <taxon>Incirrata</taxon>
        <taxon>Octopodidae</taxon>
        <taxon>Octopus</taxon>
    </lineage>
</organism>
<reference evidence="1" key="1">
    <citation type="submission" date="2023-08" db="EMBL/GenBank/DDBJ databases">
        <authorList>
            <person name="Alioto T."/>
            <person name="Alioto T."/>
            <person name="Gomez Garrido J."/>
        </authorList>
    </citation>
    <scope>NUCLEOTIDE SEQUENCE</scope>
</reference>
<sequence>MLKRRTEYGLLQTCELKPVNMNINPAMRKRIASKNLNCYASPGYLDLLSHTGMSSYPFFYVGAEYLVTSV</sequence>
<keyword evidence="2" id="KW-1185">Reference proteome</keyword>
<gene>
    <name evidence="1" type="ORF">OCTVUL_1B011370</name>
</gene>
<evidence type="ECO:0000313" key="2">
    <source>
        <dbReference type="Proteomes" id="UP001162480"/>
    </source>
</evidence>
<accession>A0AA36AF62</accession>
<dbReference type="EMBL" id="OX597814">
    <property type="protein sequence ID" value="CAI9714984.1"/>
    <property type="molecule type" value="Genomic_DNA"/>
</dbReference>
<dbReference type="Proteomes" id="UP001162480">
    <property type="component" value="Chromosome 1"/>
</dbReference>
<dbReference type="AlphaFoldDB" id="A0AA36AF62"/>
<name>A0AA36AF62_OCTVU</name>
<protein>
    <submittedName>
        <fullName evidence="1">Uncharacterized protein</fullName>
    </submittedName>
</protein>